<evidence type="ECO:0000256" key="2">
    <source>
        <dbReference type="ARBA" id="ARBA00012190"/>
    </source>
</evidence>
<keyword evidence="7 11" id="KW-0156">Chromatin regulator</keyword>
<dbReference type="GO" id="GO:0000077">
    <property type="term" value="P:DNA damage checkpoint signaling"/>
    <property type="evidence" value="ECO:0007669"/>
    <property type="project" value="TreeGrafter"/>
</dbReference>
<dbReference type="Proteomes" id="UP001211065">
    <property type="component" value="Unassembled WGS sequence"/>
</dbReference>
<comment type="catalytic activity">
    <reaction evidence="10 11">
        <text>L-lysyl(79)-[histone H3] + 3 S-adenosyl-L-methionine = N(6),N(6),N(6)-trimethyl-L-lysyl(79)-[histone H3] + 3 S-adenosyl-L-homocysteine + 3 H(+)</text>
        <dbReference type="Rhea" id="RHEA:60328"/>
        <dbReference type="Rhea" id="RHEA-COMP:15549"/>
        <dbReference type="Rhea" id="RHEA-COMP:15552"/>
        <dbReference type="ChEBI" id="CHEBI:15378"/>
        <dbReference type="ChEBI" id="CHEBI:29969"/>
        <dbReference type="ChEBI" id="CHEBI:57856"/>
        <dbReference type="ChEBI" id="CHEBI:59789"/>
        <dbReference type="ChEBI" id="CHEBI:61961"/>
        <dbReference type="EC" id="2.1.1.360"/>
    </reaction>
</comment>
<keyword evidence="14" id="KW-1185">Reference proteome</keyword>
<evidence type="ECO:0000256" key="1">
    <source>
        <dbReference type="ARBA" id="ARBA00004123"/>
    </source>
</evidence>
<evidence type="ECO:0000313" key="13">
    <source>
        <dbReference type="EMBL" id="KAJ3223077.1"/>
    </source>
</evidence>
<dbReference type="PROSITE" id="PS51569">
    <property type="entry name" value="DOT1"/>
    <property type="match status" value="1"/>
</dbReference>
<dbReference type="InterPro" id="IPR029063">
    <property type="entry name" value="SAM-dependent_MTases_sf"/>
</dbReference>
<reference evidence="13" key="1">
    <citation type="submission" date="2020-05" db="EMBL/GenBank/DDBJ databases">
        <title>Phylogenomic resolution of chytrid fungi.</title>
        <authorList>
            <person name="Stajich J.E."/>
            <person name="Amses K."/>
            <person name="Simmons R."/>
            <person name="Seto K."/>
            <person name="Myers J."/>
            <person name="Bonds A."/>
            <person name="Quandt C.A."/>
            <person name="Barry K."/>
            <person name="Liu P."/>
            <person name="Grigoriev I."/>
            <person name="Longcore J.E."/>
            <person name="James T.Y."/>
        </authorList>
    </citation>
    <scope>NUCLEOTIDE SEQUENCE</scope>
    <source>
        <strain evidence="13">JEL0476</strain>
    </source>
</reference>
<evidence type="ECO:0000256" key="7">
    <source>
        <dbReference type="ARBA" id="ARBA00022853"/>
    </source>
</evidence>
<comment type="function">
    <text evidence="11">Histone methyltransferase that specifically trimethylates histone H3 to form H3K79me3. This methylation is required for telomere silencing and for the pachytene checkpoint during the meiotic cell cycle by allowing the recruitment of RAD9 to double strand breaks. Nucleosomes are preferred as substrate compared to free histone.</text>
</comment>
<keyword evidence="4 11" id="KW-0489">Methyltransferase</keyword>
<dbReference type="Gene3D" id="1.10.260.170">
    <property type="match status" value="1"/>
</dbReference>
<name>A0AAD5U3M3_9FUNG</name>
<comment type="caution">
    <text evidence="13">The sequence shown here is derived from an EMBL/GenBank/DDBJ whole genome shotgun (WGS) entry which is preliminary data.</text>
</comment>
<gene>
    <name evidence="13" type="primary">DOT1</name>
    <name evidence="13" type="ORF">HK099_001558</name>
</gene>
<evidence type="ECO:0000256" key="8">
    <source>
        <dbReference type="ARBA" id="ARBA00023242"/>
    </source>
</evidence>
<dbReference type="EMBL" id="JADGJW010000145">
    <property type="protein sequence ID" value="KAJ3223077.1"/>
    <property type="molecule type" value="Genomic_DNA"/>
</dbReference>
<dbReference type="InterPro" id="IPR025789">
    <property type="entry name" value="DOT1_dom"/>
</dbReference>
<organism evidence="13 14">
    <name type="scientific">Clydaea vesicula</name>
    <dbReference type="NCBI Taxonomy" id="447962"/>
    <lineage>
        <taxon>Eukaryota</taxon>
        <taxon>Fungi</taxon>
        <taxon>Fungi incertae sedis</taxon>
        <taxon>Chytridiomycota</taxon>
        <taxon>Chytridiomycota incertae sedis</taxon>
        <taxon>Chytridiomycetes</taxon>
        <taxon>Lobulomycetales</taxon>
        <taxon>Lobulomycetaceae</taxon>
        <taxon>Clydaea</taxon>
    </lineage>
</organism>
<feature type="domain" description="DOT1" evidence="12">
    <location>
        <begin position="265"/>
        <end position="603"/>
    </location>
</feature>
<dbReference type="GO" id="GO:0032259">
    <property type="term" value="P:methylation"/>
    <property type="evidence" value="ECO:0007669"/>
    <property type="project" value="UniProtKB-KW"/>
</dbReference>
<evidence type="ECO:0000256" key="11">
    <source>
        <dbReference type="RuleBase" id="RU271113"/>
    </source>
</evidence>
<dbReference type="Gene3D" id="3.40.50.150">
    <property type="entry name" value="Vaccinia Virus protein VP39"/>
    <property type="match status" value="1"/>
</dbReference>
<dbReference type="PANTHER" id="PTHR21451">
    <property type="entry name" value="HISTONE H3 METHYLTRANSFERASE"/>
    <property type="match status" value="1"/>
</dbReference>
<evidence type="ECO:0000256" key="6">
    <source>
        <dbReference type="ARBA" id="ARBA00022691"/>
    </source>
</evidence>
<keyword evidence="5 11" id="KW-0808">Transferase</keyword>
<evidence type="ECO:0000256" key="3">
    <source>
        <dbReference type="ARBA" id="ARBA00020987"/>
    </source>
</evidence>
<sequence length="603" mass="69217">MLKKHTRIKNESKLDFLSERVFYKRVLPVVEKNQSEKYKKFKSTLKNVDSDNNYSSSYGSVIYKESKIKAENPVSIQSEAYQHNSYSEDNFSIKQISPTDSAYEKSITINKKAVSKNVLNDNDNPKSNIEKFEIKKNLMKDLKIKKLMKLGEQSSSESITVPATSKSLVKKYTSVQKVLLDEKFDLEETLAKKKIKNIKKKKKIYFERSEEIDLKFIQSEDICLKYQDDYLLLGTQIKYNTNDKQLLKYELITVYLCYPGTNLTEKFPLILPKDPDDYNPCLDIRDSIQQIAKTSIPRSLQEKFGDSKVGIIRKCIKALNKKLPKDLKLAVEEFNSTLKQVKNTPEFKEFLNNGGVENLDEEFNKSTPNFDEDYFNSAEQFEFVSHVLEQSYARAISPNYNLLKQSGFSNNVYGEIKPKFVNQLINQCQIKKGQVFLDMGSGIGNVVLQISAQCMCDSYGVEILENTSKLALAQQKEFETRMKFYARPHGKIDLFKADFLNSKKVDDIMKVADVVFVNNYIFDPNLNNSILQKFLDLKSTCKIVSLRSFVPVGEKKRKISDSNSINSILNCQEFIFGRDSCSWMSEGGSFYIHTINRGSGGND</sequence>
<dbReference type="AlphaFoldDB" id="A0AAD5U3M3"/>
<protein>
    <recommendedName>
        <fullName evidence="3 11">Histone-lysine N-methyltransferase, H3 lysine-79 specific</fullName>
        <ecNumber evidence="2 11">2.1.1.360</ecNumber>
    </recommendedName>
    <alternativeName>
        <fullName evidence="9 11">Histone H3-K79 methyltransferase</fullName>
    </alternativeName>
</protein>
<evidence type="ECO:0000259" key="12">
    <source>
        <dbReference type="PROSITE" id="PS51569"/>
    </source>
</evidence>
<evidence type="ECO:0000256" key="4">
    <source>
        <dbReference type="ARBA" id="ARBA00022603"/>
    </source>
</evidence>
<dbReference type="InterPro" id="IPR030445">
    <property type="entry name" value="H3-K79_meTrfase"/>
</dbReference>
<keyword evidence="8 11" id="KW-0539">Nucleus</keyword>
<dbReference type="EC" id="2.1.1.360" evidence="2 11"/>
<evidence type="ECO:0000256" key="10">
    <source>
        <dbReference type="ARBA" id="ARBA00047770"/>
    </source>
</evidence>
<dbReference type="PANTHER" id="PTHR21451:SF0">
    <property type="entry name" value="HISTONE-LYSINE N-METHYLTRANSFERASE, H3 LYSINE-79 SPECIFIC"/>
    <property type="match status" value="1"/>
</dbReference>
<accession>A0AAD5U3M3</accession>
<dbReference type="GO" id="GO:0006281">
    <property type="term" value="P:DNA repair"/>
    <property type="evidence" value="ECO:0007669"/>
    <property type="project" value="TreeGrafter"/>
</dbReference>
<comment type="miscellaneous">
    <text evidence="11">In contrast to other lysine histone methyltransferases, it does not contain a SET domain, suggesting the existence of another mechanism for methylation of lysine residues of histones.</text>
</comment>
<evidence type="ECO:0000256" key="9">
    <source>
        <dbReference type="ARBA" id="ARBA00029821"/>
    </source>
</evidence>
<evidence type="ECO:0000313" key="14">
    <source>
        <dbReference type="Proteomes" id="UP001211065"/>
    </source>
</evidence>
<dbReference type="Pfam" id="PF08123">
    <property type="entry name" value="DOT1"/>
    <property type="match status" value="1"/>
</dbReference>
<keyword evidence="6 11" id="KW-0949">S-adenosyl-L-methionine</keyword>
<dbReference type="GO" id="GO:0140956">
    <property type="term" value="F:histone H3K79 trimethyltransferase activity"/>
    <property type="evidence" value="ECO:0007669"/>
    <property type="project" value="UniProtKB-EC"/>
</dbReference>
<evidence type="ECO:0000256" key="5">
    <source>
        <dbReference type="ARBA" id="ARBA00022679"/>
    </source>
</evidence>
<dbReference type="GO" id="GO:0005634">
    <property type="term" value="C:nucleus"/>
    <property type="evidence" value="ECO:0007669"/>
    <property type="project" value="UniProtKB-SubCell"/>
</dbReference>
<comment type="similarity">
    <text evidence="11">Belongs to the class I-like SAM-binding methyltransferase superfamily. DOT1 family.</text>
</comment>
<proteinExistence type="inferred from homology"/>
<comment type="subcellular location">
    <subcellularLocation>
        <location evidence="1 11">Nucleus</location>
    </subcellularLocation>
</comment>
<dbReference type="FunFam" id="3.40.50.150:FF:000033">
    <property type="entry name" value="Histone-lysine N-methyltransferase, H3 lysine-79 specific"/>
    <property type="match status" value="1"/>
</dbReference>
<dbReference type="SUPFAM" id="SSF53335">
    <property type="entry name" value="S-adenosyl-L-methionine-dependent methyltransferases"/>
    <property type="match status" value="1"/>
</dbReference>